<dbReference type="PROSITE" id="PS51332">
    <property type="entry name" value="B12_BINDING"/>
    <property type="match status" value="1"/>
</dbReference>
<comment type="cofactor">
    <cofactor evidence="1">
        <name>[4Fe-4S] cluster</name>
        <dbReference type="ChEBI" id="CHEBI:49883"/>
    </cofactor>
</comment>
<evidence type="ECO:0000256" key="1">
    <source>
        <dbReference type="ARBA" id="ARBA00001966"/>
    </source>
</evidence>
<evidence type="ECO:0000256" key="3">
    <source>
        <dbReference type="ARBA" id="ARBA00022723"/>
    </source>
</evidence>
<name>X0XR20_9ZZZZ</name>
<accession>X0XR20</accession>
<sequence>MKILFVLPNDYMLNGIPAGISVLSAVLKQRGHEISVFDFTFIKTKPLKSHNEDKNLIYDAVYLPTSYTLEDLVKNDPVESLEERFVESLDKYQPDLIAVSSTSTVYSMAIDLLTKCKSHIKCKVISGGVHASCDPHDALSYDVIDLVCVGEGEEFM</sequence>
<evidence type="ECO:0000256" key="2">
    <source>
        <dbReference type="ARBA" id="ARBA00022691"/>
    </source>
</evidence>
<keyword evidence="4" id="KW-0408">Iron</keyword>
<dbReference type="Pfam" id="PF02310">
    <property type="entry name" value="B12-binding"/>
    <property type="match status" value="1"/>
</dbReference>
<dbReference type="InterPro" id="IPR051198">
    <property type="entry name" value="BchE-like"/>
</dbReference>
<dbReference type="EMBL" id="BARS01034955">
    <property type="protein sequence ID" value="GAG27321.1"/>
    <property type="molecule type" value="Genomic_DNA"/>
</dbReference>
<feature type="domain" description="B12-binding" evidence="6">
    <location>
        <begin position="1"/>
        <end position="156"/>
    </location>
</feature>
<proteinExistence type="predicted"/>
<evidence type="ECO:0000313" key="7">
    <source>
        <dbReference type="EMBL" id="GAG27321.1"/>
    </source>
</evidence>
<protein>
    <recommendedName>
        <fullName evidence="6">B12-binding domain-containing protein</fullName>
    </recommendedName>
</protein>
<keyword evidence="2" id="KW-0949">S-adenosyl-L-methionine</keyword>
<evidence type="ECO:0000259" key="6">
    <source>
        <dbReference type="PROSITE" id="PS51332"/>
    </source>
</evidence>
<keyword evidence="5" id="KW-0411">Iron-sulfur</keyword>
<comment type="caution">
    <text evidence="7">The sequence shown here is derived from an EMBL/GenBank/DDBJ whole genome shotgun (WGS) entry which is preliminary data.</text>
</comment>
<dbReference type="GO" id="GO:0051536">
    <property type="term" value="F:iron-sulfur cluster binding"/>
    <property type="evidence" value="ECO:0007669"/>
    <property type="project" value="UniProtKB-KW"/>
</dbReference>
<feature type="non-terminal residue" evidence="7">
    <location>
        <position position="156"/>
    </location>
</feature>
<dbReference type="GO" id="GO:0031419">
    <property type="term" value="F:cobalamin binding"/>
    <property type="evidence" value="ECO:0007669"/>
    <property type="project" value="InterPro"/>
</dbReference>
<evidence type="ECO:0000256" key="4">
    <source>
        <dbReference type="ARBA" id="ARBA00023004"/>
    </source>
</evidence>
<dbReference type="Gene3D" id="3.40.50.280">
    <property type="entry name" value="Cobalamin-binding domain"/>
    <property type="match status" value="1"/>
</dbReference>
<organism evidence="7">
    <name type="scientific">marine sediment metagenome</name>
    <dbReference type="NCBI Taxonomy" id="412755"/>
    <lineage>
        <taxon>unclassified sequences</taxon>
        <taxon>metagenomes</taxon>
        <taxon>ecological metagenomes</taxon>
    </lineage>
</organism>
<dbReference type="InterPro" id="IPR006158">
    <property type="entry name" value="Cobalamin-bd"/>
</dbReference>
<dbReference type="AlphaFoldDB" id="X0XR20"/>
<reference evidence="7" key="1">
    <citation type="journal article" date="2014" name="Front. Microbiol.">
        <title>High frequency of phylogenetically diverse reductive dehalogenase-homologous genes in deep subseafloor sedimentary metagenomes.</title>
        <authorList>
            <person name="Kawai M."/>
            <person name="Futagami T."/>
            <person name="Toyoda A."/>
            <person name="Takaki Y."/>
            <person name="Nishi S."/>
            <person name="Hori S."/>
            <person name="Arai W."/>
            <person name="Tsubouchi T."/>
            <person name="Morono Y."/>
            <person name="Uchiyama I."/>
            <person name="Ito T."/>
            <person name="Fujiyama A."/>
            <person name="Inagaki F."/>
            <person name="Takami H."/>
        </authorList>
    </citation>
    <scope>NUCLEOTIDE SEQUENCE</scope>
    <source>
        <strain evidence="7">Expedition CK06-06</strain>
    </source>
</reference>
<dbReference type="PANTHER" id="PTHR43409">
    <property type="entry name" value="ANAEROBIC MAGNESIUM-PROTOPORPHYRIN IX MONOMETHYL ESTER CYCLASE-RELATED"/>
    <property type="match status" value="1"/>
</dbReference>
<dbReference type="GO" id="GO:0046872">
    <property type="term" value="F:metal ion binding"/>
    <property type="evidence" value="ECO:0007669"/>
    <property type="project" value="UniProtKB-KW"/>
</dbReference>
<dbReference type="PANTHER" id="PTHR43409:SF4">
    <property type="entry name" value="RADICAL SAM SUPERFAMILY PROTEIN"/>
    <property type="match status" value="1"/>
</dbReference>
<evidence type="ECO:0000256" key="5">
    <source>
        <dbReference type="ARBA" id="ARBA00023014"/>
    </source>
</evidence>
<keyword evidence="3" id="KW-0479">Metal-binding</keyword>
<gene>
    <name evidence="7" type="ORF">S01H1_53929</name>
</gene>